<dbReference type="Proteomes" id="UP000199340">
    <property type="component" value="Unassembled WGS sequence"/>
</dbReference>
<dbReference type="SUPFAM" id="SSF52540">
    <property type="entry name" value="P-loop containing nucleoside triphosphate hydrolases"/>
    <property type="match status" value="1"/>
</dbReference>
<dbReference type="EMBL" id="FNEB01000002">
    <property type="protein sequence ID" value="SDI34703.1"/>
    <property type="molecule type" value="Genomic_DNA"/>
</dbReference>
<dbReference type="STRING" id="490829.SAMN05421850_102279"/>
<organism evidence="1 2">
    <name type="scientific">Lutimaribacter saemankumensis</name>
    <dbReference type="NCBI Taxonomy" id="490829"/>
    <lineage>
        <taxon>Bacteria</taxon>
        <taxon>Pseudomonadati</taxon>
        <taxon>Pseudomonadota</taxon>
        <taxon>Alphaproteobacteria</taxon>
        <taxon>Rhodobacterales</taxon>
        <taxon>Roseobacteraceae</taxon>
        <taxon>Lutimaribacter</taxon>
    </lineage>
</organism>
<dbReference type="AlphaFoldDB" id="A0A1G8JUC7"/>
<dbReference type="Gene3D" id="3.40.50.300">
    <property type="entry name" value="P-loop containing nucleotide triphosphate hydrolases"/>
    <property type="match status" value="1"/>
</dbReference>
<dbReference type="Pfam" id="PF17784">
    <property type="entry name" value="Sulfotransfer_4"/>
    <property type="match status" value="1"/>
</dbReference>
<protein>
    <recommendedName>
        <fullName evidence="3">Sulfotransferase family protein</fullName>
    </recommendedName>
</protein>
<keyword evidence="2" id="KW-1185">Reference proteome</keyword>
<evidence type="ECO:0000313" key="2">
    <source>
        <dbReference type="Proteomes" id="UP000199340"/>
    </source>
</evidence>
<evidence type="ECO:0008006" key="3">
    <source>
        <dbReference type="Google" id="ProtNLM"/>
    </source>
</evidence>
<evidence type="ECO:0000313" key="1">
    <source>
        <dbReference type="EMBL" id="SDI34703.1"/>
    </source>
</evidence>
<reference evidence="1 2" key="1">
    <citation type="submission" date="2016-10" db="EMBL/GenBank/DDBJ databases">
        <authorList>
            <person name="de Groot N.N."/>
        </authorList>
    </citation>
    <scope>NUCLEOTIDE SEQUENCE [LARGE SCALE GENOMIC DNA]</scope>
    <source>
        <strain evidence="1 2">DSM 28010</strain>
    </source>
</reference>
<gene>
    <name evidence="1" type="ORF">SAMN05421850_102279</name>
</gene>
<accession>A0A1G8JUC7</accession>
<proteinExistence type="predicted"/>
<name>A0A1G8JUC7_9RHOB</name>
<sequence length="261" mass="28629">MARAGQKMTAPIVIHAGFHKTGTSTVQAFLKANRPHLKPHMAIVLKPRIRDVLHAARGYSTWRDPLTLAKFAHRIETVFAGLPGVRRRGLILSAEELCGHMPGRDGIDDYSAAPVLLTEIAHAAERIWGRPDLHFVLTTRARDAWLESSYWEHVKSSSMTEDFADYAARIGPGADLSEIAARVAQAVAPFPVHDIALDTGPADPILGLFDLPDATWAALTPVPARNARLAPETLKRLLEINRTISDRTARKLAKQALLQQG</sequence>
<dbReference type="InterPro" id="IPR027417">
    <property type="entry name" value="P-loop_NTPase"/>
</dbReference>
<dbReference type="InterPro" id="IPR040632">
    <property type="entry name" value="Sulfotransfer_4"/>
</dbReference>